<reference evidence="6 7" key="1">
    <citation type="submission" date="2018-05" db="EMBL/GenBank/DDBJ databases">
        <title>Genomic Encyclopedia of Type Strains, Phase IV (KMG-IV): sequencing the most valuable type-strain genomes for metagenomic binning, comparative biology and taxonomic classification.</title>
        <authorList>
            <person name="Goeker M."/>
        </authorList>
    </citation>
    <scope>NUCLEOTIDE SEQUENCE [LARGE SCALE GENOMIC DNA]</scope>
    <source>
        <strain evidence="6 7">DSM 19792</strain>
    </source>
</reference>
<dbReference type="SUPFAM" id="SSF46785">
    <property type="entry name" value="Winged helix' DNA-binding domain"/>
    <property type="match status" value="1"/>
</dbReference>
<dbReference type="Pfam" id="PF00126">
    <property type="entry name" value="HTH_1"/>
    <property type="match status" value="1"/>
</dbReference>
<evidence type="ECO:0000313" key="7">
    <source>
        <dbReference type="Proteomes" id="UP000247792"/>
    </source>
</evidence>
<dbReference type="Proteomes" id="UP000247792">
    <property type="component" value="Unassembled WGS sequence"/>
</dbReference>
<comment type="similarity">
    <text evidence="1">Belongs to the LysR transcriptional regulatory family.</text>
</comment>
<proteinExistence type="inferred from homology"/>
<evidence type="ECO:0000256" key="1">
    <source>
        <dbReference type="ARBA" id="ARBA00009437"/>
    </source>
</evidence>
<dbReference type="Gene3D" id="3.40.190.290">
    <property type="match status" value="1"/>
</dbReference>
<dbReference type="PANTHER" id="PTHR30537">
    <property type="entry name" value="HTH-TYPE TRANSCRIPTIONAL REGULATOR"/>
    <property type="match status" value="1"/>
</dbReference>
<dbReference type="Gene3D" id="1.10.10.10">
    <property type="entry name" value="Winged helix-like DNA-binding domain superfamily/Winged helix DNA-binding domain"/>
    <property type="match status" value="1"/>
</dbReference>
<dbReference type="InterPro" id="IPR036390">
    <property type="entry name" value="WH_DNA-bd_sf"/>
</dbReference>
<dbReference type="SUPFAM" id="SSF53850">
    <property type="entry name" value="Periplasmic binding protein-like II"/>
    <property type="match status" value="1"/>
</dbReference>
<sequence length="294" mass="32220">MQSVENLNDLRLVAWIAETGSLAGAARRLGLNHATVFRRLNQLESDTGVRLFERIAGRYHATAAGEELMRAGAELDAIATSAMLRVAGADLRPSGLVRISTTDSLALTLLPPILALCRQRYPQIRLTLEVDNKSANLSKRDADIAVRPTITPPDYLIGKHIAPLEFCIYAASSYLALHADLPLHQHEWIALDDAHSGHRSLRWLGNILPLDEVGYRSSSFGLVQQACLQGMGMAILPCILGDSSDALQRVGEPIPECAAALWLLIHPDLRETTRVKAVFQLLHEELATAMLRFA</sequence>
<gene>
    <name evidence="6" type="ORF">DFR42_11265</name>
</gene>
<dbReference type="GO" id="GO:0043565">
    <property type="term" value="F:sequence-specific DNA binding"/>
    <property type="evidence" value="ECO:0007669"/>
    <property type="project" value="TreeGrafter"/>
</dbReference>
<keyword evidence="4" id="KW-0804">Transcription</keyword>
<organism evidence="6 7">
    <name type="scientific">Undibacterium pigrum</name>
    <dbReference type="NCBI Taxonomy" id="401470"/>
    <lineage>
        <taxon>Bacteria</taxon>
        <taxon>Pseudomonadati</taxon>
        <taxon>Pseudomonadota</taxon>
        <taxon>Betaproteobacteria</taxon>
        <taxon>Burkholderiales</taxon>
        <taxon>Oxalobacteraceae</taxon>
        <taxon>Undibacterium</taxon>
    </lineage>
</organism>
<dbReference type="GO" id="GO:0003700">
    <property type="term" value="F:DNA-binding transcription factor activity"/>
    <property type="evidence" value="ECO:0007669"/>
    <property type="project" value="InterPro"/>
</dbReference>
<comment type="caution">
    <text evidence="6">The sequence shown here is derived from an EMBL/GenBank/DDBJ whole genome shotgun (WGS) entry which is preliminary data.</text>
</comment>
<name>A0A318IU63_9BURK</name>
<dbReference type="GO" id="GO:0006351">
    <property type="term" value="P:DNA-templated transcription"/>
    <property type="evidence" value="ECO:0007669"/>
    <property type="project" value="TreeGrafter"/>
</dbReference>
<dbReference type="InterPro" id="IPR000847">
    <property type="entry name" value="LysR_HTH_N"/>
</dbReference>
<evidence type="ECO:0000256" key="4">
    <source>
        <dbReference type="ARBA" id="ARBA00023163"/>
    </source>
</evidence>
<dbReference type="InterPro" id="IPR036388">
    <property type="entry name" value="WH-like_DNA-bd_sf"/>
</dbReference>
<keyword evidence="2" id="KW-0805">Transcription regulation</keyword>
<dbReference type="AlphaFoldDB" id="A0A318IU63"/>
<evidence type="ECO:0000256" key="3">
    <source>
        <dbReference type="ARBA" id="ARBA00023125"/>
    </source>
</evidence>
<evidence type="ECO:0000256" key="2">
    <source>
        <dbReference type="ARBA" id="ARBA00023015"/>
    </source>
</evidence>
<dbReference type="EMBL" id="QJKB01000012">
    <property type="protein sequence ID" value="PXX38553.1"/>
    <property type="molecule type" value="Genomic_DNA"/>
</dbReference>
<keyword evidence="7" id="KW-1185">Reference proteome</keyword>
<dbReference type="PANTHER" id="PTHR30537:SF3">
    <property type="entry name" value="TRANSCRIPTIONAL REGULATORY PROTEIN"/>
    <property type="match status" value="1"/>
</dbReference>
<evidence type="ECO:0000313" key="6">
    <source>
        <dbReference type="EMBL" id="PXX38553.1"/>
    </source>
</evidence>
<accession>A0A318IU63</accession>
<feature type="domain" description="HTH lysR-type" evidence="5">
    <location>
        <begin position="5"/>
        <end position="62"/>
    </location>
</feature>
<keyword evidence="3" id="KW-0238">DNA-binding</keyword>
<dbReference type="PROSITE" id="PS50931">
    <property type="entry name" value="HTH_LYSR"/>
    <property type="match status" value="1"/>
</dbReference>
<dbReference type="InterPro" id="IPR005119">
    <property type="entry name" value="LysR_subst-bd"/>
</dbReference>
<evidence type="ECO:0000259" key="5">
    <source>
        <dbReference type="PROSITE" id="PS50931"/>
    </source>
</evidence>
<dbReference type="Pfam" id="PF03466">
    <property type="entry name" value="LysR_substrate"/>
    <property type="match status" value="1"/>
</dbReference>
<protein>
    <submittedName>
        <fullName evidence="6">LysR family transcriptional regulator</fullName>
    </submittedName>
</protein>
<dbReference type="InterPro" id="IPR058163">
    <property type="entry name" value="LysR-type_TF_proteobact-type"/>
</dbReference>